<proteinExistence type="predicted"/>
<name>A0A7C3KIQ7_9CYAN</name>
<sequence>MATATVLKFMQKTAEDEALRRQLEGLLGVGDGNISSEAELDPEETEALKGERAPIVADFATQNGYPFSVEELVTVVDAFQKHQVGELSDSDFAEIIGISVDAAGSPLKRLARYLSRTYLGI</sequence>
<protein>
    <recommendedName>
        <fullName evidence="2">Nif11 family protein</fullName>
    </recommendedName>
</protein>
<organism evidence="1">
    <name type="scientific">Oscillatoriales cyanobacterium SpSt-418</name>
    <dbReference type="NCBI Taxonomy" id="2282169"/>
    <lineage>
        <taxon>Bacteria</taxon>
        <taxon>Bacillati</taxon>
        <taxon>Cyanobacteriota</taxon>
        <taxon>Cyanophyceae</taxon>
        <taxon>Oscillatoriophycideae</taxon>
        <taxon>Oscillatoriales</taxon>
    </lineage>
</organism>
<gene>
    <name evidence="1" type="ORF">ENR64_28125</name>
</gene>
<comment type="caution">
    <text evidence="1">The sequence shown here is derived from an EMBL/GenBank/DDBJ whole genome shotgun (WGS) entry which is preliminary data.</text>
</comment>
<evidence type="ECO:0008006" key="2">
    <source>
        <dbReference type="Google" id="ProtNLM"/>
    </source>
</evidence>
<evidence type="ECO:0000313" key="1">
    <source>
        <dbReference type="EMBL" id="HFN01544.1"/>
    </source>
</evidence>
<accession>A0A7C3KIQ7</accession>
<dbReference type="AlphaFoldDB" id="A0A7C3KIQ7"/>
<dbReference type="EMBL" id="DSRU01000419">
    <property type="protein sequence ID" value="HFN01544.1"/>
    <property type="molecule type" value="Genomic_DNA"/>
</dbReference>
<reference evidence="1" key="1">
    <citation type="journal article" date="2020" name="mSystems">
        <title>Genome- and Community-Level Interaction Insights into Carbon Utilization and Element Cycling Functions of Hydrothermarchaeota in Hydrothermal Sediment.</title>
        <authorList>
            <person name="Zhou Z."/>
            <person name="Liu Y."/>
            <person name="Xu W."/>
            <person name="Pan J."/>
            <person name="Luo Z.H."/>
            <person name="Li M."/>
        </authorList>
    </citation>
    <scope>NUCLEOTIDE SEQUENCE [LARGE SCALE GENOMIC DNA]</scope>
    <source>
        <strain evidence="1">SpSt-418</strain>
    </source>
</reference>